<feature type="chain" id="PRO_5011741947" evidence="3">
    <location>
        <begin position="31"/>
        <end position="307"/>
    </location>
</feature>
<feature type="disulfide bond" evidence="2">
    <location>
        <begin position="141"/>
        <end position="159"/>
    </location>
</feature>
<feature type="disulfide bond" evidence="2">
    <location>
        <begin position="213"/>
        <end position="262"/>
    </location>
</feature>
<evidence type="ECO:0000256" key="2">
    <source>
        <dbReference type="PIRSR" id="PIRSR637460-2"/>
    </source>
</evidence>
<keyword evidence="6" id="KW-1185">Reference proteome</keyword>
<dbReference type="SUPFAM" id="SSF52266">
    <property type="entry name" value="SGNH hydrolase"/>
    <property type="match status" value="1"/>
</dbReference>
<gene>
    <name evidence="5" type="ORF">SAMN05192558_10166</name>
</gene>
<feature type="domain" description="SGNH hydrolase-type esterase" evidence="4">
    <location>
        <begin position="39"/>
        <end position="296"/>
    </location>
</feature>
<feature type="disulfide bond" evidence="2">
    <location>
        <begin position="63"/>
        <end position="88"/>
    </location>
</feature>
<protein>
    <submittedName>
        <fullName evidence="5">GDSL-like Lipase/Acylhydrolase family protein</fullName>
    </submittedName>
</protein>
<dbReference type="CDD" id="cd01823">
    <property type="entry name" value="SEST_like"/>
    <property type="match status" value="1"/>
</dbReference>
<keyword evidence="5" id="KW-0378">Hydrolase</keyword>
<sequence length="307" mass="31934">MRCPLTSRRTLAAVATATAVLATLAPNAAAAPTYREYVALGDSWTADVVLIGPPTAEHAPIDCAQSAVNYPKLVATAIGVATFRDASCGSATTEHFANPQTGLPLGGTNPPQFDRLTASTDLVTVGIGGNDAGLAGAAVGCLNLLPPLLPLPAPLGSYCKQSWVVGGVDRMSENIRVAKQKVITSLRQIKHRSPKARVLVVNYLAGLPETGGCWPVVPVLTQDMEWLSAKLRELNAALRDAAAVTGAELVDTYTPTIGRDVCQGPFTRYVEGLIPLSLNGVALAVPFHPNSAGARAQAQTVLGKLRG</sequence>
<dbReference type="PANTHER" id="PTHR37981">
    <property type="entry name" value="LIPASE 2"/>
    <property type="match status" value="1"/>
</dbReference>
<dbReference type="Pfam" id="PF13472">
    <property type="entry name" value="Lipase_GDSL_2"/>
    <property type="match status" value="1"/>
</dbReference>
<dbReference type="AlphaFoldDB" id="A0A1H0EQT6"/>
<dbReference type="GO" id="GO:0019433">
    <property type="term" value="P:triglyceride catabolic process"/>
    <property type="evidence" value="ECO:0007669"/>
    <property type="project" value="TreeGrafter"/>
</dbReference>
<dbReference type="InterPro" id="IPR006311">
    <property type="entry name" value="TAT_signal"/>
</dbReference>
<evidence type="ECO:0000313" key="5">
    <source>
        <dbReference type="EMBL" id="SDN84817.1"/>
    </source>
</evidence>
<dbReference type="Proteomes" id="UP000199651">
    <property type="component" value="Unassembled WGS sequence"/>
</dbReference>
<feature type="signal peptide" evidence="3">
    <location>
        <begin position="1"/>
        <end position="30"/>
    </location>
</feature>
<name>A0A1H0EQT6_9PSEU</name>
<feature type="active site" description="Nucleophile" evidence="1">
    <location>
        <position position="43"/>
    </location>
</feature>
<dbReference type="Gene3D" id="3.40.50.1110">
    <property type="entry name" value="SGNH hydrolase"/>
    <property type="match status" value="1"/>
</dbReference>
<dbReference type="STRING" id="504798.SAMN05421871_103803"/>
<keyword evidence="2" id="KW-1015">Disulfide bond</keyword>
<evidence type="ECO:0000256" key="3">
    <source>
        <dbReference type="SAM" id="SignalP"/>
    </source>
</evidence>
<dbReference type="EMBL" id="FNJB01000001">
    <property type="protein sequence ID" value="SDN84817.1"/>
    <property type="molecule type" value="Genomic_DNA"/>
</dbReference>
<dbReference type="InterPro" id="IPR013830">
    <property type="entry name" value="SGNH_hydro"/>
</dbReference>
<organism evidence="5 6">
    <name type="scientific">Actinokineospora alba</name>
    <dbReference type="NCBI Taxonomy" id="504798"/>
    <lineage>
        <taxon>Bacteria</taxon>
        <taxon>Bacillati</taxon>
        <taxon>Actinomycetota</taxon>
        <taxon>Actinomycetes</taxon>
        <taxon>Pseudonocardiales</taxon>
        <taxon>Pseudonocardiaceae</taxon>
        <taxon>Actinokineospora</taxon>
    </lineage>
</organism>
<keyword evidence="3" id="KW-0732">Signal</keyword>
<dbReference type="PANTHER" id="PTHR37981:SF1">
    <property type="entry name" value="SGNH HYDROLASE-TYPE ESTERASE DOMAIN-CONTAINING PROTEIN"/>
    <property type="match status" value="1"/>
</dbReference>
<feature type="active site" evidence="1">
    <location>
        <position position="288"/>
    </location>
</feature>
<dbReference type="PROSITE" id="PS51318">
    <property type="entry name" value="TAT"/>
    <property type="match status" value="1"/>
</dbReference>
<evidence type="ECO:0000256" key="1">
    <source>
        <dbReference type="PIRSR" id="PIRSR637460-1"/>
    </source>
</evidence>
<proteinExistence type="predicted"/>
<dbReference type="InterPro" id="IPR036514">
    <property type="entry name" value="SGNH_hydro_sf"/>
</dbReference>
<evidence type="ECO:0000259" key="4">
    <source>
        <dbReference type="Pfam" id="PF13472"/>
    </source>
</evidence>
<dbReference type="InterPro" id="IPR037460">
    <property type="entry name" value="SEST-like"/>
</dbReference>
<reference evidence="6" key="1">
    <citation type="submission" date="2016-10" db="EMBL/GenBank/DDBJ databases">
        <authorList>
            <person name="Varghese N."/>
            <person name="Submissions S."/>
        </authorList>
    </citation>
    <scope>NUCLEOTIDE SEQUENCE [LARGE SCALE GENOMIC DNA]</scope>
    <source>
        <strain evidence="6">IBRC-M 10655</strain>
    </source>
</reference>
<dbReference type="GO" id="GO:0004806">
    <property type="term" value="F:triacylglycerol lipase activity"/>
    <property type="evidence" value="ECO:0007669"/>
    <property type="project" value="TreeGrafter"/>
</dbReference>
<accession>A0A1H0EQT6</accession>
<evidence type="ECO:0000313" key="6">
    <source>
        <dbReference type="Proteomes" id="UP000199651"/>
    </source>
</evidence>